<evidence type="ECO:0000256" key="7">
    <source>
        <dbReference type="SAM" id="Phobius"/>
    </source>
</evidence>
<dbReference type="GO" id="GO:0006835">
    <property type="term" value="P:dicarboxylic acid transport"/>
    <property type="evidence" value="ECO:0007669"/>
    <property type="project" value="TreeGrafter"/>
</dbReference>
<evidence type="ECO:0000256" key="1">
    <source>
        <dbReference type="ARBA" id="ARBA00004651"/>
    </source>
</evidence>
<gene>
    <name evidence="8" type="ORF">Ctaglu_18620</name>
</gene>
<feature type="transmembrane region" description="Helical" evidence="7">
    <location>
        <begin position="222"/>
        <end position="243"/>
    </location>
</feature>
<dbReference type="RefSeq" id="WP_125000472.1">
    <property type="nucleotide sequence ID" value="NZ_BHYK01000008.1"/>
</dbReference>
<sequence length="420" mass="45007">MNAKKQSVWKNYRFPIILILSIIVGSIIGIVFGKKATVLKPFGDIFLNLMFTVVTPLVFVTIAGAVGNMVNMKRLGKIISNMFLTFLATGFIAGLIIITVVKVFPPAAGVKLTFEAAKALETVKLSDQIVKTLTVTDFGGLFSRSNMMPLIIFSIFFGLCVSSLGAENNIIAKGLDAMSKVMMKFISIIMLYAPIGLGAYFASLIGEFGPQLLGAYARAMVIYYPLCIIYFFVAFSGYSYFAGGTQCIKTFFKNILEPSITSLATQSSLATLPVNLKATENMGVPKDIREIVLPIGATMHMDGTVISSILKISFLFGIFGQEFSGIGTYVAALAISVMGGVVMSGVPGGGLIGEMLIVNLFGFPAEAFPIIATLGFLVDPAATWINCTGDAVTSMVVTRLVEGKDWMKKSVQTLSYAIKG</sequence>
<dbReference type="Proteomes" id="UP000287872">
    <property type="component" value="Unassembled WGS sequence"/>
</dbReference>
<dbReference type="GO" id="GO:0005886">
    <property type="term" value="C:plasma membrane"/>
    <property type="evidence" value="ECO:0007669"/>
    <property type="project" value="UniProtKB-SubCell"/>
</dbReference>
<comment type="subcellular location">
    <subcellularLocation>
        <location evidence="1">Cell membrane</location>
        <topology evidence="1">Multi-pass membrane protein</topology>
    </subcellularLocation>
</comment>
<feature type="transmembrane region" description="Helical" evidence="7">
    <location>
        <begin position="12"/>
        <end position="33"/>
    </location>
</feature>
<dbReference type="PRINTS" id="PR00173">
    <property type="entry name" value="EDTRNSPORT"/>
</dbReference>
<feature type="transmembrane region" description="Helical" evidence="7">
    <location>
        <begin position="45"/>
        <end position="70"/>
    </location>
</feature>
<dbReference type="InterPro" id="IPR036458">
    <property type="entry name" value="Na:dicarbo_symporter_sf"/>
</dbReference>
<organism evidence="8 9">
    <name type="scientific">Clostridium tagluense</name>
    <dbReference type="NCBI Taxonomy" id="360422"/>
    <lineage>
        <taxon>Bacteria</taxon>
        <taxon>Bacillati</taxon>
        <taxon>Bacillota</taxon>
        <taxon>Clostridia</taxon>
        <taxon>Eubacteriales</taxon>
        <taxon>Clostridiaceae</taxon>
        <taxon>Clostridium</taxon>
    </lineage>
</organism>
<evidence type="ECO:0000256" key="4">
    <source>
        <dbReference type="ARBA" id="ARBA00022692"/>
    </source>
</evidence>
<keyword evidence="3" id="KW-1003">Cell membrane</keyword>
<feature type="transmembrane region" description="Helical" evidence="7">
    <location>
        <begin position="147"/>
        <end position="165"/>
    </location>
</feature>
<feature type="transmembrane region" description="Helical" evidence="7">
    <location>
        <begin position="82"/>
        <end position="104"/>
    </location>
</feature>
<keyword evidence="2" id="KW-0813">Transport</keyword>
<name>A0A401ULA1_9CLOT</name>
<accession>A0A401ULA1</accession>
<dbReference type="Pfam" id="PF00375">
    <property type="entry name" value="SDF"/>
    <property type="match status" value="1"/>
</dbReference>
<evidence type="ECO:0000256" key="3">
    <source>
        <dbReference type="ARBA" id="ARBA00022475"/>
    </source>
</evidence>
<keyword evidence="6 7" id="KW-0472">Membrane</keyword>
<evidence type="ECO:0000256" key="5">
    <source>
        <dbReference type="ARBA" id="ARBA00022989"/>
    </source>
</evidence>
<evidence type="ECO:0000256" key="2">
    <source>
        <dbReference type="ARBA" id="ARBA00022448"/>
    </source>
</evidence>
<dbReference type="SUPFAM" id="SSF118215">
    <property type="entry name" value="Proton glutamate symport protein"/>
    <property type="match status" value="1"/>
</dbReference>
<keyword evidence="5 7" id="KW-1133">Transmembrane helix</keyword>
<protein>
    <submittedName>
        <fullName evidence="8">Sodium:dicarboxylate symporter</fullName>
    </submittedName>
</protein>
<dbReference type="GO" id="GO:0015293">
    <property type="term" value="F:symporter activity"/>
    <property type="evidence" value="ECO:0007669"/>
    <property type="project" value="UniProtKB-KW"/>
</dbReference>
<evidence type="ECO:0000313" key="9">
    <source>
        <dbReference type="Proteomes" id="UP000287872"/>
    </source>
</evidence>
<dbReference type="AlphaFoldDB" id="A0A401ULA1"/>
<feature type="transmembrane region" description="Helical" evidence="7">
    <location>
        <begin position="326"/>
        <end position="344"/>
    </location>
</feature>
<dbReference type="PANTHER" id="PTHR42865">
    <property type="entry name" value="PROTON/GLUTAMATE-ASPARTATE SYMPORTER"/>
    <property type="match status" value="1"/>
</dbReference>
<dbReference type="EMBL" id="BHYK01000008">
    <property type="protein sequence ID" value="GCD10239.1"/>
    <property type="molecule type" value="Genomic_DNA"/>
</dbReference>
<feature type="transmembrane region" description="Helical" evidence="7">
    <location>
        <begin position="356"/>
        <end position="377"/>
    </location>
</feature>
<dbReference type="OrthoDB" id="9768885at2"/>
<dbReference type="Gene3D" id="1.10.3860.10">
    <property type="entry name" value="Sodium:dicarboxylate symporter"/>
    <property type="match status" value="1"/>
</dbReference>
<comment type="caution">
    <text evidence="8">The sequence shown here is derived from an EMBL/GenBank/DDBJ whole genome shotgun (WGS) entry which is preliminary data.</text>
</comment>
<evidence type="ECO:0000313" key="8">
    <source>
        <dbReference type="EMBL" id="GCD10239.1"/>
    </source>
</evidence>
<reference evidence="8 9" key="1">
    <citation type="submission" date="2018-11" db="EMBL/GenBank/DDBJ databases">
        <title>Genome sequencing and assembly of Clostridium tagluense strain A121.</title>
        <authorList>
            <person name="Murakami T."/>
            <person name="Segawa T."/>
            <person name="Shcherbakova V.A."/>
            <person name="Mori H."/>
            <person name="Yoshimura Y."/>
        </authorList>
    </citation>
    <scope>NUCLEOTIDE SEQUENCE [LARGE SCALE GENOMIC DNA]</scope>
    <source>
        <strain evidence="8 9">A121</strain>
    </source>
</reference>
<keyword evidence="4 7" id="KW-0812">Transmembrane</keyword>
<dbReference type="PANTHER" id="PTHR42865:SF7">
    <property type="entry name" value="PROTON_GLUTAMATE-ASPARTATE SYMPORTER"/>
    <property type="match status" value="1"/>
</dbReference>
<dbReference type="InterPro" id="IPR001991">
    <property type="entry name" value="Na-dicarboxylate_symporter"/>
</dbReference>
<evidence type="ECO:0000256" key="6">
    <source>
        <dbReference type="ARBA" id="ARBA00023136"/>
    </source>
</evidence>
<proteinExistence type="predicted"/>
<keyword evidence="9" id="KW-1185">Reference proteome</keyword>
<feature type="transmembrane region" description="Helical" evidence="7">
    <location>
        <begin position="185"/>
        <end position="202"/>
    </location>
</feature>